<accession>A0A2J6R658</accession>
<name>A0A2J6R658_HYAVF</name>
<dbReference type="AlphaFoldDB" id="A0A2J6R658"/>
<dbReference type="Proteomes" id="UP000235786">
    <property type="component" value="Unassembled WGS sequence"/>
</dbReference>
<feature type="region of interest" description="Disordered" evidence="1">
    <location>
        <begin position="75"/>
        <end position="100"/>
    </location>
</feature>
<protein>
    <submittedName>
        <fullName evidence="2">Uncharacterized protein</fullName>
    </submittedName>
</protein>
<gene>
    <name evidence="2" type="ORF">L207DRAFT_132428</name>
</gene>
<dbReference type="EMBL" id="KZ613954">
    <property type="protein sequence ID" value="PMD34011.1"/>
    <property type="molecule type" value="Genomic_DNA"/>
</dbReference>
<organism evidence="2 3">
    <name type="scientific">Hyaloscypha variabilis (strain UAMH 11265 / GT02V1 / F)</name>
    <name type="common">Meliniomyces variabilis</name>
    <dbReference type="NCBI Taxonomy" id="1149755"/>
    <lineage>
        <taxon>Eukaryota</taxon>
        <taxon>Fungi</taxon>
        <taxon>Dikarya</taxon>
        <taxon>Ascomycota</taxon>
        <taxon>Pezizomycotina</taxon>
        <taxon>Leotiomycetes</taxon>
        <taxon>Helotiales</taxon>
        <taxon>Hyaloscyphaceae</taxon>
        <taxon>Hyaloscypha</taxon>
        <taxon>Hyaloscypha variabilis</taxon>
    </lineage>
</organism>
<sequence>MRKENMDAPARPPGLNASRPQFGGLGSRLPLSIQRSSNVRRIAVVFHSAEFPRRQNPRTPTRTLTLTLARTRTRSLAHSAPLSTAPPTAVQHRTPRRSDLIPLRTAGKTAVAPSASASFTSLPCPAGMLRLFSDSCCCHSRCQEHSVSVQSSDRGCGRFSSPSCSASASHNAPNEMKLAPNETSLCPMGPSLL</sequence>
<evidence type="ECO:0000256" key="1">
    <source>
        <dbReference type="SAM" id="MobiDB-lite"/>
    </source>
</evidence>
<reference evidence="2 3" key="1">
    <citation type="submission" date="2016-04" db="EMBL/GenBank/DDBJ databases">
        <title>A degradative enzymes factory behind the ericoid mycorrhizal symbiosis.</title>
        <authorList>
            <consortium name="DOE Joint Genome Institute"/>
            <person name="Martino E."/>
            <person name="Morin E."/>
            <person name="Grelet G."/>
            <person name="Kuo A."/>
            <person name="Kohler A."/>
            <person name="Daghino S."/>
            <person name="Barry K."/>
            <person name="Choi C."/>
            <person name="Cichocki N."/>
            <person name="Clum A."/>
            <person name="Copeland A."/>
            <person name="Hainaut M."/>
            <person name="Haridas S."/>
            <person name="Labutti K."/>
            <person name="Lindquist E."/>
            <person name="Lipzen A."/>
            <person name="Khouja H.-R."/>
            <person name="Murat C."/>
            <person name="Ohm R."/>
            <person name="Olson A."/>
            <person name="Spatafora J."/>
            <person name="Veneault-Fourrey C."/>
            <person name="Henrissat B."/>
            <person name="Grigoriev I."/>
            <person name="Martin F."/>
            <person name="Perotto S."/>
        </authorList>
    </citation>
    <scope>NUCLEOTIDE SEQUENCE [LARGE SCALE GENOMIC DNA]</scope>
    <source>
        <strain evidence="2 3">F</strain>
    </source>
</reference>
<keyword evidence="3" id="KW-1185">Reference proteome</keyword>
<proteinExistence type="predicted"/>
<feature type="region of interest" description="Disordered" evidence="1">
    <location>
        <begin position="1"/>
        <end position="23"/>
    </location>
</feature>
<feature type="region of interest" description="Disordered" evidence="1">
    <location>
        <begin position="165"/>
        <end position="193"/>
    </location>
</feature>
<evidence type="ECO:0000313" key="3">
    <source>
        <dbReference type="Proteomes" id="UP000235786"/>
    </source>
</evidence>
<evidence type="ECO:0000313" key="2">
    <source>
        <dbReference type="EMBL" id="PMD34011.1"/>
    </source>
</evidence>